<name>A0ABU8WM50_9BURK</name>
<reference evidence="2 3" key="1">
    <citation type="submission" date="2024-03" db="EMBL/GenBank/DDBJ databases">
        <title>Novel species of the genus Variovorax.</title>
        <authorList>
            <person name="Liu Q."/>
            <person name="Xin Y.-H."/>
        </authorList>
    </citation>
    <scope>NUCLEOTIDE SEQUENCE [LARGE SCALE GENOMIC DNA]</scope>
    <source>
        <strain evidence="2 3">KACC 18900</strain>
    </source>
</reference>
<evidence type="ECO:0000259" key="1">
    <source>
        <dbReference type="Pfam" id="PF12275"/>
    </source>
</evidence>
<dbReference type="RefSeq" id="WP_340342766.1">
    <property type="nucleotide sequence ID" value="NZ_JBBKZT010000005.1"/>
</dbReference>
<evidence type="ECO:0000313" key="3">
    <source>
        <dbReference type="Proteomes" id="UP001385892"/>
    </source>
</evidence>
<dbReference type="InterPro" id="IPR022060">
    <property type="entry name" value="DUF3616"/>
</dbReference>
<organism evidence="2 3">
    <name type="scientific">Variovorax rhizosphaerae</name>
    <dbReference type="NCBI Taxonomy" id="1836200"/>
    <lineage>
        <taxon>Bacteria</taxon>
        <taxon>Pseudomonadati</taxon>
        <taxon>Pseudomonadota</taxon>
        <taxon>Betaproteobacteria</taxon>
        <taxon>Burkholderiales</taxon>
        <taxon>Comamonadaceae</taxon>
        <taxon>Variovorax</taxon>
    </lineage>
</organism>
<dbReference type="Pfam" id="PF12275">
    <property type="entry name" value="DUF3616"/>
    <property type="match status" value="1"/>
</dbReference>
<dbReference type="Proteomes" id="UP001385892">
    <property type="component" value="Unassembled WGS sequence"/>
</dbReference>
<protein>
    <submittedName>
        <fullName evidence="2">DUF3616 domain-containing protein</fullName>
    </submittedName>
</protein>
<dbReference type="EMBL" id="JBBKZT010000005">
    <property type="protein sequence ID" value="MEJ8847642.1"/>
    <property type="molecule type" value="Genomic_DNA"/>
</dbReference>
<sequence length="307" mass="33357">MANKAPPAFRSLTGIYEPSGIQQLPDGRFLVVEDEKEHPFSVLTIGADGQVDSSALGPGLLQIFSDFWKLDDLEGLASDRDGFMYAITSHSRDDDGDEKDSRERLVRFRVEGHRVEDPKIAKGLKRALTAAHPVLAAAAEVPDVKTGAGLNIEALEVTQDQRQLLVGFRGPLREGRAIIARIENTRGIFEADEAPQVAADLDELDLGGQGIRGLAYVRTLAEYLVVSGPLSRKNEPFGLWLWQGRKGSPARRVVVPGLKSLKHAEGVCSAVLHGKGRILIVSDDGDRKTGRAASYLLLDFDQLQTGS</sequence>
<feature type="domain" description="DUF3616" evidence="1">
    <location>
        <begin position="147"/>
        <end position="288"/>
    </location>
</feature>
<evidence type="ECO:0000313" key="2">
    <source>
        <dbReference type="EMBL" id="MEJ8847642.1"/>
    </source>
</evidence>
<comment type="caution">
    <text evidence="2">The sequence shown here is derived from an EMBL/GenBank/DDBJ whole genome shotgun (WGS) entry which is preliminary data.</text>
</comment>
<keyword evidence="3" id="KW-1185">Reference proteome</keyword>
<proteinExistence type="predicted"/>
<gene>
    <name evidence="2" type="ORF">WKW82_13365</name>
</gene>
<accession>A0ABU8WM50</accession>